<reference evidence="2" key="1">
    <citation type="submission" date="2023-06" db="EMBL/GenBank/DDBJ databases">
        <title>Survivors Of The Sea: Transcriptome response of Skeletonema marinoi to long-term dormancy.</title>
        <authorList>
            <person name="Pinder M.I.M."/>
            <person name="Kourtchenko O."/>
            <person name="Robertson E.K."/>
            <person name="Larsson T."/>
            <person name="Maumus F."/>
            <person name="Osuna-Cruz C.M."/>
            <person name="Vancaester E."/>
            <person name="Stenow R."/>
            <person name="Vandepoele K."/>
            <person name="Ploug H."/>
            <person name="Bruchert V."/>
            <person name="Godhe A."/>
            <person name="Topel M."/>
        </authorList>
    </citation>
    <scope>NUCLEOTIDE SEQUENCE</scope>
    <source>
        <strain evidence="2">R05AC</strain>
    </source>
</reference>
<evidence type="ECO:0000313" key="3">
    <source>
        <dbReference type="Proteomes" id="UP001224775"/>
    </source>
</evidence>
<organism evidence="2 3">
    <name type="scientific">Skeletonema marinoi</name>
    <dbReference type="NCBI Taxonomy" id="267567"/>
    <lineage>
        <taxon>Eukaryota</taxon>
        <taxon>Sar</taxon>
        <taxon>Stramenopiles</taxon>
        <taxon>Ochrophyta</taxon>
        <taxon>Bacillariophyta</taxon>
        <taxon>Coscinodiscophyceae</taxon>
        <taxon>Thalassiosirophycidae</taxon>
        <taxon>Thalassiosirales</taxon>
        <taxon>Skeletonemataceae</taxon>
        <taxon>Skeletonema</taxon>
        <taxon>Skeletonema marinoi-dohrnii complex</taxon>
    </lineage>
</organism>
<proteinExistence type="predicted"/>
<feature type="coiled-coil region" evidence="1">
    <location>
        <begin position="673"/>
        <end position="700"/>
    </location>
</feature>
<name>A0AAD8Y9E7_9STRA</name>
<comment type="caution">
    <text evidence="2">The sequence shown here is derived from an EMBL/GenBank/DDBJ whole genome shotgun (WGS) entry which is preliminary data.</text>
</comment>
<evidence type="ECO:0000313" key="2">
    <source>
        <dbReference type="EMBL" id="KAK1741962.1"/>
    </source>
</evidence>
<protein>
    <submittedName>
        <fullName evidence="2">Uncharacterized protein</fullName>
    </submittedName>
</protein>
<dbReference type="AlphaFoldDB" id="A0AAD8Y9E7"/>
<sequence>MMTRSQLFMLPTLICGFAPNDYHSISSLSRNHHKPLSVLSAAINSNEDGDSNRGTLSDNSLYGPTSRFSSPDAFTESQISKIFGNCVPLSLAGRCKTNSNVDMIFLSSMEEGRIISESYIKCLQSDDDDTQHEEIDISALPIPIASSLSASAMKLLSHSYTSVPLSKSVLLSLNALLVNRDGGLFDNLPWSTWSVDPDMKERDAANNVVDTKYAMGKRVAYQRFMGKDWQGRSISLTNMAKRLRYMLEADEESKKDSGSDDNMMLSLSQRLLELEITEAAMFMAECEKNLAIANASENDDQYEVEQLEKARARLQLAETSLGELGGTTTDNQSKSQSLILSILDKLSEQENPPPYRGAIGYPAKLDSKKEMFEDSVLPYSSPYELLNEIISEQLNSEVIGCVLEQCSLLEGNLVVGGSLLLKRKGVERTATLAGETVSYSDDDDDYGNEGVLPRSMYVVECFSDEAIGFAMTSRLPILVQREIYERAATKDVELDVMQASNVRNETKSAESLSYLNRIPVIRLFDDIADLTTQVEGERVLSKSQSRFIRIPLTTNPSPFDGPNQSSAASNGPVFSTFNPVASLDEFDTLSEDDKVRLLLKLESFKGALPRPRAVKSDPTLLDNMLVPLIDESVRRQYQIRDAERRGDFKEANALREEISPRQRALEEAQAAREAGLEERALQLEEEAELYKALRADVTQDEGSYSRFLDRDDWYERETKARIKRLDKKKFGSLLDGIDLP</sequence>
<keyword evidence="1" id="KW-0175">Coiled coil</keyword>
<dbReference type="EMBL" id="JATAAI010000012">
    <property type="protein sequence ID" value="KAK1741962.1"/>
    <property type="molecule type" value="Genomic_DNA"/>
</dbReference>
<accession>A0AAD8Y9E7</accession>
<dbReference type="Proteomes" id="UP001224775">
    <property type="component" value="Unassembled WGS sequence"/>
</dbReference>
<keyword evidence="3" id="KW-1185">Reference proteome</keyword>
<evidence type="ECO:0000256" key="1">
    <source>
        <dbReference type="SAM" id="Coils"/>
    </source>
</evidence>
<gene>
    <name evidence="2" type="ORF">QTG54_007535</name>
</gene>